<dbReference type="InterPro" id="IPR052988">
    <property type="entry name" value="Oryzine_lactonohydrolase"/>
</dbReference>
<evidence type="ECO:0000256" key="1">
    <source>
        <dbReference type="SAM" id="SignalP"/>
    </source>
</evidence>
<gene>
    <name evidence="3" type="ORF">MYCFIDRAFT_45825</name>
</gene>
<reference evidence="3 4" key="1">
    <citation type="journal article" date="2012" name="PLoS Pathog.">
        <title>Diverse lifestyles and strategies of plant pathogenesis encoded in the genomes of eighteen Dothideomycetes fungi.</title>
        <authorList>
            <person name="Ohm R.A."/>
            <person name="Feau N."/>
            <person name="Henrissat B."/>
            <person name="Schoch C.L."/>
            <person name="Horwitz B.A."/>
            <person name="Barry K.W."/>
            <person name="Condon B.J."/>
            <person name="Copeland A.C."/>
            <person name="Dhillon B."/>
            <person name="Glaser F."/>
            <person name="Hesse C.N."/>
            <person name="Kosti I."/>
            <person name="LaButti K."/>
            <person name="Lindquist E.A."/>
            <person name="Lucas S."/>
            <person name="Salamov A.A."/>
            <person name="Bradshaw R.E."/>
            <person name="Ciuffetti L."/>
            <person name="Hamelin R.C."/>
            <person name="Kema G.H.J."/>
            <person name="Lawrence C."/>
            <person name="Scott J.A."/>
            <person name="Spatafora J.W."/>
            <person name="Turgeon B.G."/>
            <person name="de Wit P.J.G.M."/>
            <person name="Zhong S."/>
            <person name="Goodwin S.B."/>
            <person name="Grigoriev I.V."/>
        </authorList>
    </citation>
    <scope>NUCLEOTIDE SEQUENCE [LARGE SCALE GENOMIC DNA]</scope>
    <source>
        <strain evidence="3 4">CIRAD86</strain>
    </source>
</reference>
<dbReference type="Proteomes" id="UP000016932">
    <property type="component" value="Unassembled WGS sequence"/>
</dbReference>
<dbReference type="KEGG" id="pfj:MYCFIDRAFT_45825"/>
<dbReference type="Gene3D" id="2.120.10.30">
    <property type="entry name" value="TolB, C-terminal domain"/>
    <property type="match status" value="1"/>
</dbReference>
<dbReference type="PANTHER" id="PTHR47064:SF2">
    <property type="entry name" value="SMP-30_GLUCONOLACTONASE_LRE-LIKE REGION DOMAIN-CONTAINING PROTEIN-RELATED"/>
    <property type="match status" value="1"/>
</dbReference>
<dbReference type="EMBL" id="KB446564">
    <property type="protein sequence ID" value="EME77674.1"/>
    <property type="molecule type" value="Genomic_DNA"/>
</dbReference>
<dbReference type="HOGENOM" id="CLU_036110_1_1_1"/>
<dbReference type="PANTHER" id="PTHR47064">
    <property type="entry name" value="PUTATIVE (AFU_ORTHOLOGUE AFUA_1G08990)-RELATED"/>
    <property type="match status" value="1"/>
</dbReference>
<dbReference type="eggNOG" id="ENOG502RZSA">
    <property type="taxonomic scope" value="Eukaryota"/>
</dbReference>
<dbReference type="AlphaFoldDB" id="M2ZEX0"/>
<dbReference type="VEuPathDB" id="FungiDB:MYCFIDRAFT_45825"/>
<evidence type="ECO:0000313" key="3">
    <source>
        <dbReference type="EMBL" id="EME77674.1"/>
    </source>
</evidence>
<dbReference type="RefSeq" id="XP_007931290.1">
    <property type="nucleotide sequence ID" value="XM_007933099.1"/>
</dbReference>
<proteinExistence type="predicted"/>
<keyword evidence="4" id="KW-1185">Reference proteome</keyword>
<dbReference type="STRING" id="383855.M2ZEX0"/>
<dbReference type="Pfam" id="PF08450">
    <property type="entry name" value="SGL"/>
    <property type="match status" value="1"/>
</dbReference>
<dbReference type="InterPro" id="IPR011042">
    <property type="entry name" value="6-blade_b-propeller_TolB-like"/>
</dbReference>
<feature type="chain" id="PRO_5004029918" description="SMP-30/Gluconolactonase/LRE-like region domain-containing protein" evidence="1">
    <location>
        <begin position="20"/>
        <end position="418"/>
    </location>
</feature>
<evidence type="ECO:0000313" key="4">
    <source>
        <dbReference type="Proteomes" id="UP000016932"/>
    </source>
</evidence>
<dbReference type="SUPFAM" id="SSF63829">
    <property type="entry name" value="Calcium-dependent phosphotriesterase"/>
    <property type="match status" value="1"/>
</dbReference>
<name>M2ZEX0_PSEFD</name>
<sequence>MSNIFFALASFAFITSSRTQNLPLGVSPPVAKACGSTDSIVCVDRYTSVLPYYFFRASADASGAGPGFAGTAVPNDTSFGLISKATFVVFDKQRGLEILGSNPTYDFFFEISKAIYKAPVWVPALNKLFFSQLAPPPGYLPQLVVDLNQDPPTLSEYLSDPPVYGPNGGTFYNGLIYWGNNNSIGGTEQRIGLQTLDPLTNKTKVLLNNYYGYYFNCVDDLFVDPADGSVWFTDPEYSWFNKIADTPPQLKPSSYRFDPATGETIVVDDSLEQPNGIALSPDGKHIYISDTGFVAGSRVVHNGSPLNQTGTRAVYKYDRTDGGKHITNKRPIFYAYEGGPDGLKIAQNGYVVAATGPGIGVLDSAGSLILRIQTNYTVQNFAWVGPNLTELWMMGQGGVSRVRWNLKGQDLAKMKSLY</sequence>
<feature type="domain" description="SMP-30/Gluconolactonase/LRE-like region" evidence="2">
    <location>
        <begin position="214"/>
        <end position="393"/>
    </location>
</feature>
<dbReference type="GeneID" id="19339659"/>
<evidence type="ECO:0000259" key="2">
    <source>
        <dbReference type="Pfam" id="PF08450"/>
    </source>
</evidence>
<dbReference type="InterPro" id="IPR013658">
    <property type="entry name" value="SGL"/>
</dbReference>
<accession>M2ZEX0</accession>
<feature type="signal peptide" evidence="1">
    <location>
        <begin position="1"/>
        <end position="19"/>
    </location>
</feature>
<dbReference type="OrthoDB" id="423498at2759"/>
<keyword evidence="1" id="KW-0732">Signal</keyword>
<protein>
    <recommendedName>
        <fullName evidence="2">SMP-30/Gluconolactonase/LRE-like region domain-containing protein</fullName>
    </recommendedName>
</protein>
<organism evidence="3 4">
    <name type="scientific">Pseudocercospora fijiensis (strain CIRAD86)</name>
    <name type="common">Black leaf streak disease fungus</name>
    <name type="synonym">Mycosphaerella fijiensis</name>
    <dbReference type="NCBI Taxonomy" id="383855"/>
    <lineage>
        <taxon>Eukaryota</taxon>
        <taxon>Fungi</taxon>
        <taxon>Dikarya</taxon>
        <taxon>Ascomycota</taxon>
        <taxon>Pezizomycotina</taxon>
        <taxon>Dothideomycetes</taxon>
        <taxon>Dothideomycetidae</taxon>
        <taxon>Mycosphaerellales</taxon>
        <taxon>Mycosphaerellaceae</taxon>
        <taxon>Pseudocercospora</taxon>
    </lineage>
</organism>